<organism evidence="1 2">
    <name type="scientific">Gordonibacter faecis</name>
    <dbReference type="NCBI Taxonomy" id="3047475"/>
    <lineage>
        <taxon>Bacteria</taxon>
        <taxon>Bacillati</taxon>
        <taxon>Actinomycetota</taxon>
        <taxon>Coriobacteriia</taxon>
        <taxon>Eggerthellales</taxon>
        <taxon>Eggerthellaceae</taxon>
        <taxon>Gordonibacter</taxon>
    </lineage>
</organism>
<dbReference type="Gene3D" id="1.10.10.10">
    <property type="entry name" value="Winged helix-like DNA-binding domain superfamily/Winged helix DNA-binding domain"/>
    <property type="match status" value="1"/>
</dbReference>
<reference evidence="1 2" key="1">
    <citation type="submission" date="2023-05" db="EMBL/GenBank/DDBJ databases">
        <title>Gordonibacter KGMB12511T sp. nov., isolated from faeces of healthy Korean.</title>
        <authorList>
            <person name="Kim H.S."/>
            <person name="Kim J.-S."/>
            <person name="Suh M.K."/>
            <person name="Eom M.K."/>
            <person name="Do H.E."/>
            <person name="Lee J.-S."/>
        </authorList>
    </citation>
    <scope>NUCLEOTIDE SEQUENCE [LARGE SCALE GENOMIC DNA]</scope>
    <source>
        <strain evidence="1 2">KGMB12511</strain>
    </source>
</reference>
<proteinExistence type="predicted"/>
<dbReference type="InterPro" id="IPR036390">
    <property type="entry name" value="WH_DNA-bd_sf"/>
</dbReference>
<dbReference type="EMBL" id="JASJEU010000012">
    <property type="protein sequence ID" value="MDJ1650429.1"/>
    <property type="molecule type" value="Genomic_DNA"/>
</dbReference>
<dbReference type="SUPFAM" id="SSF46785">
    <property type="entry name" value="Winged helix' DNA-binding domain"/>
    <property type="match status" value="1"/>
</dbReference>
<dbReference type="RefSeq" id="WP_283831777.1">
    <property type="nucleotide sequence ID" value="NZ_JASJEU010000012.1"/>
</dbReference>
<protein>
    <recommendedName>
        <fullName evidence="3">MarR family transcriptional regulator</fullName>
    </recommendedName>
</protein>
<dbReference type="Proteomes" id="UP001232750">
    <property type="component" value="Unassembled WGS sequence"/>
</dbReference>
<comment type="caution">
    <text evidence="1">The sequence shown here is derived from an EMBL/GenBank/DDBJ whole genome shotgun (WGS) entry which is preliminary data.</text>
</comment>
<dbReference type="InterPro" id="IPR036388">
    <property type="entry name" value="WH-like_DNA-bd_sf"/>
</dbReference>
<sequence length="278" mass="29706">MEVTLHAATAVDDARRSLQRGLDQACGISLKAFCLLASVHSHEGTLPLAAFPPHVFVSGRAASLAASELAHNGLVEKSYAHAGRRNLQLRETDRASATLTTGFEVAYQCLEEAAERARLLEGVEGMAKALSLAAGRLGVSDLEFDPCCHTMLTPACLIALMGLIQRWDEVGLPVTGLAFTEAQCLVLLRLHRVTASFEFMADALRVEPAEVSKLVTRLRNKLFAGFSAGYVSEDYVQKVGLTPQGAEMALTAAEELGKVVANLRSGSGALLAYAKEPR</sequence>
<evidence type="ECO:0008006" key="3">
    <source>
        <dbReference type="Google" id="ProtNLM"/>
    </source>
</evidence>
<evidence type="ECO:0000313" key="1">
    <source>
        <dbReference type="EMBL" id="MDJ1650429.1"/>
    </source>
</evidence>
<keyword evidence="2" id="KW-1185">Reference proteome</keyword>
<gene>
    <name evidence="1" type="ORF">QNJ86_06420</name>
</gene>
<name>A0ABT7DLL6_9ACTN</name>
<evidence type="ECO:0000313" key="2">
    <source>
        <dbReference type="Proteomes" id="UP001232750"/>
    </source>
</evidence>
<accession>A0ABT7DLL6</accession>